<evidence type="ECO:0000256" key="1">
    <source>
        <dbReference type="ARBA" id="ARBA00022801"/>
    </source>
</evidence>
<dbReference type="InterPro" id="IPR001261">
    <property type="entry name" value="ArgE/DapE_CS"/>
</dbReference>
<evidence type="ECO:0000256" key="3">
    <source>
        <dbReference type="SAM" id="SignalP"/>
    </source>
</evidence>
<feature type="chain" id="PRO_5045323223" evidence="3">
    <location>
        <begin position="21"/>
        <end position="215"/>
    </location>
</feature>
<evidence type="ECO:0000313" key="5">
    <source>
        <dbReference type="Proteomes" id="UP000704762"/>
    </source>
</evidence>
<dbReference type="RefSeq" id="WP_204917381.1">
    <property type="nucleotide sequence ID" value="NZ_BAAAQP010000002.1"/>
</dbReference>
<reference evidence="4 5" key="1">
    <citation type="submission" date="2021-01" db="EMBL/GenBank/DDBJ databases">
        <title>Sequencing the genomes of 1000 actinobacteria strains.</title>
        <authorList>
            <person name="Klenk H.-P."/>
        </authorList>
    </citation>
    <scope>NUCLEOTIDE SEQUENCE [LARGE SCALE GENOMIC DNA]</scope>
    <source>
        <strain evidence="4 5">DSM 18662</strain>
    </source>
</reference>
<gene>
    <name evidence="4" type="ORF">JOE57_001807</name>
</gene>
<proteinExistence type="predicted"/>
<dbReference type="SUPFAM" id="SSF53254">
    <property type="entry name" value="Phosphoglycerate mutase-like"/>
    <property type="match status" value="1"/>
</dbReference>
<dbReference type="EMBL" id="JAFBCF010000001">
    <property type="protein sequence ID" value="MBM7798886.1"/>
    <property type="molecule type" value="Genomic_DNA"/>
</dbReference>
<dbReference type="InterPro" id="IPR029033">
    <property type="entry name" value="His_PPase_superfam"/>
</dbReference>
<feature type="signal peptide" evidence="3">
    <location>
        <begin position="1"/>
        <end position="20"/>
    </location>
</feature>
<organism evidence="4 5">
    <name type="scientific">Microlunatus panaciterrae</name>
    <dbReference type="NCBI Taxonomy" id="400768"/>
    <lineage>
        <taxon>Bacteria</taxon>
        <taxon>Bacillati</taxon>
        <taxon>Actinomycetota</taxon>
        <taxon>Actinomycetes</taxon>
        <taxon>Propionibacteriales</taxon>
        <taxon>Propionibacteriaceae</taxon>
        <taxon>Microlunatus</taxon>
    </lineage>
</organism>
<accession>A0ABS2RL40</accession>
<evidence type="ECO:0000313" key="4">
    <source>
        <dbReference type="EMBL" id="MBM7798886.1"/>
    </source>
</evidence>
<keyword evidence="5" id="KW-1185">Reference proteome</keyword>
<name>A0ABS2RL40_9ACTN</name>
<dbReference type="Proteomes" id="UP000704762">
    <property type="component" value="Unassembled WGS sequence"/>
</dbReference>
<feature type="region of interest" description="Disordered" evidence="2">
    <location>
        <begin position="25"/>
        <end position="68"/>
    </location>
</feature>
<sequence length="215" mass="22934">MRWVATLVALLIMVCGGCLPTPDPATPSAPASPSATRQAQPSPTPSEPQISAPADPSPTPSQSGASQSRTVFRVFVVRHAERADDGTDDPPLTQEGQARAERLANLLAAQNGIAVYATQYQRAQSTAKPTSLRWNVNITSYDPTQQTAAFAQQVFDDHPTGVVLIVGHSDTVPGIVGAFCECQVKPISEQDFGNLFWVDLAADGSVVDFEQRPTY</sequence>
<protein>
    <submittedName>
        <fullName evidence="4">Broad specificity phosphatase PhoE</fullName>
    </submittedName>
</protein>
<dbReference type="Pfam" id="PF00300">
    <property type="entry name" value="His_Phos_1"/>
    <property type="match status" value="1"/>
</dbReference>
<dbReference type="Gene3D" id="3.40.50.1240">
    <property type="entry name" value="Phosphoglycerate mutase-like"/>
    <property type="match status" value="1"/>
</dbReference>
<dbReference type="CDD" id="cd07067">
    <property type="entry name" value="HP_PGM_like"/>
    <property type="match status" value="1"/>
</dbReference>
<dbReference type="PROSITE" id="PS00758">
    <property type="entry name" value="ARGE_DAPE_CPG2_1"/>
    <property type="match status" value="1"/>
</dbReference>
<dbReference type="InterPro" id="IPR013078">
    <property type="entry name" value="His_Pase_superF_clade-1"/>
</dbReference>
<feature type="compositionally biased region" description="Low complexity" evidence="2">
    <location>
        <begin position="28"/>
        <end position="41"/>
    </location>
</feature>
<evidence type="ECO:0000256" key="2">
    <source>
        <dbReference type="SAM" id="MobiDB-lite"/>
    </source>
</evidence>
<comment type="caution">
    <text evidence="4">The sequence shown here is derived from an EMBL/GenBank/DDBJ whole genome shotgun (WGS) entry which is preliminary data.</text>
</comment>
<dbReference type="SMART" id="SM00855">
    <property type="entry name" value="PGAM"/>
    <property type="match status" value="1"/>
</dbReference>
<keyword evidence="3" id="KW-0732">Signal</keyword>
<keyword evidence="1" id="KW-0378">Hydrolase</keyword>